<dbReference type="InterPro" id="IPR013783">
    <property type="entry name" value="Ig-like_fold"/>
</dbReference>
<dbReference type="PROSITE" id="PS50194">
    <property type="entry name" value="FILAMIN_REPEAT"/>
    <property type="match status" value="1"/>
</dbReference>
<feature type="region of interest" description="Disordered" evidence="2">
    <location>
        <begin position="456"/>
        <end position="533"/>
    </location>
</feature>
<proteinExistence type="predicted"/>
<feature type="compositionally biased region" description="Low complexity" evidence="2">
    <location>
        <begin position="264"/>
        <end position="275"/>
    </location>
</feature>
<dbReference type="InterPro" id="IPR014756">
    <property type="entry name" value="Ig_E-set"/>
</dbReference>
<accession>A0A8S1J014</accession>
<evidence type="ECO:0000256" key="2">
    <source>
        <dbReference type="SAM" id="MobiDB-lite"/>
    </source>
</evidence>
<dbReference type="InterPro" id="IPR052969">
    <property type="entry name" value="Thr-specific_kinase-like"/>
</dbReference>
<feature type="compositionally biased region" description="Basic and acidic residues" evidence="2">
    <location>
        <begin position="185"/>
        <end position="214"/>
    </location>
</feature>
<evidence type="ECO:0008006" key="5">
    <source>
        <dbReference type="Google" id="ProtNLM"/>
    </source>
</evidence>
<gene>
    <name evidence="3" type="ORF">OSTQU699_LOCUS6129</name>
</gene>
<dbReference type="GO" id="GO:0005737">
    <property type="term" value="C:cytoplasm"/>
    <property type="evidence" value="ECO:0007669"/>
    <property type="project" value="TreeGrafter"/>
</dbReference>
<dbReference type="InterPro" id="IPR036465">
    <property type="entry name" value="vWFA_dom_sf"/>
</dbReference>
<dbReference type="EMBL" id="CAJHUC010001338">
    <property type="protein sequence ID" value="CAD7700770.1"/>
    <property type="molecule type" value="Genomic_DNA"/>
</dbReference>
<dbReference type="GO" id="GO:0004674">
    <property type="term" value="F:protein serine/threonine kinase activity"/>
    <property type="evidence" value="ECO:0007669"/>
    <property type="project" value="TreeGrafter"/>
</dbReference>
<dbReference type="PANTHER" id="PTHR47763:SF1">
    <property type="entry name" value="DUF659 DOMAIN-CONTAINING PROTEIN"/>
    <property type="match status" value="1"/>
</dbReference>
<feature type="compositionally biased region" description="Basic and acidic residues" evidence="2">
    <location>
        <begin position="720"/>
        <end position="731"/>
    </location>
</feature>
<evidence type="ECO:0000256" key="1">
    <source>
        <dbReference type="PROSITE-ProRule" id="PRU00087"/>
    </source>
</evidence>
<keyword evidence="4" id="KW-1185">Reference proteome</keyword>
<feature type="repeat" description="Filamin" evidence="1">
    <location>
        <begin position="776"/>
        <end position="823"/>
    </location>
</feature>
<feature type="compositionally biased region" description="Basic and acidic residues" evidence="2">
    <location>
        <begin position="285"/>
        <end position="301"/>
    </location>
</feature>
<feature type="region of interest" description="Disordered" evidence="2">
    <location>
        <begin position="416"/>
        <end position="441"/>
    </location>
</feature>
<feature type="region of interest" description="Disordered" evidence="2">
    <location>
        <begin position="694"/>
        <end position="742"/>
    </location>
</feature>
<protein>
    <recommendedName>
        <fullName evidence="5">VWFA domain-containing protein</fullName>
    </recommendedName>
</protein>
<dbReference type="Gene3D" id="2.60.40.10">
    <property type="entry name" value="Immunoglobulins"/>
    <property type="match status" value="1"/>
</dbReference>
<sequence>MAVAYPQALPPPGAGAAWAGGAQIGAQQVEAPTHGLHRLPWISQSSYQRPSPIDPPARILTFLTPFFTWHDAASAGKARAAGLAGGRGPRLSQAAAAIRDAVAALWADGCHATARELWDLVGVVVEHQEGHVVDPSHCWVAGRALQSAACDLPFAFSVHTFVGPGQPCIGVRANISAEATCLSGTREDDTEMPKLKASADGRTSKGRATDGADSRHHRPSDGRGSAAPGYARSTSLPSPRGSAFDSARAHPNQGYDSANARPEGTSSGGSSLSLTHAGWPMGADAQHDGRGGDPEADRMSRESKRLILSAPAGLNECTPLFSSSSSQGSAEELETADLSAFLRSDSGKLEAQLRQGSLLAQDVPMVDTPFLADRGEATISEPSTATQPSMSRAALWVWGLSYPDPNRPEHAVAELHPAPEEEDPQWTSRSEDLPTLEEEDVDEDDRMFMAGSAEGHDVHMSPVSSSQSPGGPMRSLSLSRGAGAVRGRSPGHRGASEAGDVGGGPSAKVEVVERGSRSGRARKGDGLSGGELEMMGVGGGLEGFEEEGGEKRKKSFKRLSKLIVGMRRLWPAADCMRPDAARICAGKSWGSKDGAPSRVIRELPYEDNPTAEGELDIDGMGPGIDDMDQEGGLEEEDFVDAESHFGDRSTGTGGSGRGLGSGRLRHERQSAVPARVEEAHHGVEEMISLSAGLARVGGPHGESGDSEGIFSMGDNSAEEPTPRLRLPEPEPRTAQPESSGDSARNAVLEQLLGGQQGEQQVIGAVARGREGLFGMGGSVSLPVNDLGDGRYLVSGHLVGQGQYEVSVKIGGRHVRGSPAVIKTVPAAQLGSGISHEGPFYPHASLPAIPLHPTGLCPDPAFPPCHSASYDAERLAYAAAHPHVGTADILFVVDATASMAAELAELPRVALEVANALAGAVLCKRVRWGVLAYRDHWPEDDQPQVLTKLDFTEDLEKVCQFISRLEASGGGDYPEALEAALHEAADGVTWWPFSSRVVIWVGDAPPHGYQGMGPQQAAELEGDLGRARERLLQAATAVEKSMRDGRATGLWTEWDTQLVSALNACDGVAKHHDNFPLGVPGSIKWEEAAEHLAATGARVIALGFRDAIFHSPSEACLRTIAHITGGALLEVGALDGSLVGPLVGAVVEEMLDQQLVEEEVCDLLLCLHHDLRDQLVLDQRFTIIETMNQTDKTVQRLQVVRDENGTRGDGLPPSPGGSESSSIFRRPREGDSGQSSETRSEAQGRGRRRGESMGSAASGKSGGECSLLLGMRRVQCDEGVLAQVYRGIRAKAECVGRALQKGFVSRSSWLASAEGSLSRIDMWGRQADWKMCEEFRTSPVALRYLLAERTIQGMM</sequence>
<dbReference type="PANTHER" id="PTHR47763">
    <property type="entry name" value="ALPHA-PROTEIN KINASE VWKA"/>
    <property type="match status" value="1"/>
</dbReference>
<dbReference type="SUPFAM" id="SSF53300">
    <property type="entry name" value="vWA-like"/>
    <property type="match status" value="1"/>
</dbReference>
<evidence type="ECO:0000313" key="3">
    <source>
        <dbReference type="EMBL" id="CAD7700770.1"/>
    </source>
</evidence>
<feature type="compositionally biased region" description="Gly residues" evidence="2">
    <location>
        <begin position="651"/>
        <end position="661"/>
    </location>
</feature>
<organism evidence="3 4">
    <name type="scientific">Ostreobium quekettii</name>
    <dbReference type="NCBI Taxonomy" id="121088"/>
    <lineage>
        <taxon>Eukaryota</taxon>
        <taxon>Viridiplantae</taxon>
        <taxon>Chlorophyta</taxon>
        <taxon>core chlorophytes</taxon>
        <taxon>Ulvophyceae</taxon>
        <taxon>TCBD clade</taxon>
        <taxon>Bryopsidales</taxon>
        <taxon>Ostreobineae</taxon>
        <taxon>Ostreobiaceae</taxon>
        <taxon>Ostreobium</taxon>
    </lineage>
</organism>
<dbReference type="OrthoDB" id="2377576at2759"/>
<feature type="compositionally biased region" description="Low complexity" evidence="2">
    <location>
        <begin position="1251"/>
        <end position="1260"/>
    </location>
</feature>
<feature type="region of interest" description="Disordered" evidence="2">
    <location>
        <begin position="183"/>
        <end position="301"/>
    </location>
</feature>
<feature type="compositionally biased region" description="Low complexity" evidence="2">
    <location>
        <begin position="461"/>
        <end position="472"/>
    </location>
</feature>
<dbReference type="Gene3D" id="3.40.50.410">
    <property type="entry name" value="von Willebrand factor, type A domain"/>
    <property type="match status" value="1"/>
</dbReference>
<dbReference type="InterPro" id="IPR017868">
    <property type="entry name" value="Filamin/ABP280_repeat-like"/>
</dbReference>
<feature type="region of interest" description="Disordered" evidence="2">
    <location>
        <begin position="643"/>
        <end position="671"/>
    </location>
</feature>
<dbReference type="SUPFAM" id="SSF81296">
    <property type="entry name" value="E set domains"/>
    <property type="match status" value="1"/>
</dbReference>
<name>A0A8S1J014_9CHLO</name>
<comment type="caution">
    <text evidence="3">The sequence shown here is derived from an EMBL/GenBank/DDBJ whole genome shotgun (WGS) entry which is preliminary data.</text>
</comment>
<dbReference type="Proteomes" id="UP000708148">
    <property type="component" value="Unassembled WGS sequence"/>
</dbReference>
<feature type="region of interest" description="Disordered" evidence="2">
    <location>
        <begin position="1201"/>
        <end position="1260"/>
    </location>
</feature>
<reference evidence="3" key="1">
    <citation type="submission" date="2020-12" db="EMBL/GenBank/DDBJ databases">
        <authorList>
            <person name="Iha C."/>
        </authorList>
    </citation>
    <scope>NUCLEOTIDE SEQUENCE</scope>
</reference>
<evidence type="ECO:0000313" key="4">
    <source>
        <dbReference type="Proteomes" id="UP000708148"/>
    </source>
</evidence>